<comment type="caution">
    <text evidence="3">The sequence shown here is derived from an EMBL/GenBank/DDBJ whole genome shotgun (WGS) entry which is preliminary data.</text>
</comment>
<dbReference type="EMBL" id="JAPDDT010000002">
    <property type="protein sequence ID" value="MCW1922454.1"/>
    <property type="molecule type" value="Genomic_DNA"/>
</dbReference>
<evidence type="ECO:0000313" key="4">
    <source>
        <dbReference type="Proteomes" id="UP001320876"/>
    </source>
</evidence>
<dbReference type="RefSeq" id="WP_264486561.1">
    <property type="nucleotide sequence ID" value="NZ_JAPDDT010000002.1"/>
</dbReference>
<keyword evidence="1" id="KW-0732">Signal</keyword>
<keyword evidence="4" id="KW-1185">Reference proteome</keyword>
<dbReference type="PANTHER" id="PTHR41252:SF1">
    <property type="entry name" value="BLR2505 PROTEIN"/>
    <property type="match status" value="1"/>
</dbReference>
<dbReference type="InterPro" id="IPR037401">
    <property type="entry name" value="SnoaL-like"/>
</dbReference>
<evidence type="ECO:0000259" key="2">
    <source>
        <dbReference type="Pfam" id="PF12680"/>
    </source>
</evidence>
<accession>A0ABT3GFQ0</accession>
<evidence type="ECO:0000313" key="3">
    <source>
        <dbReference type="EMBL" id="MCW1922454.1"/>
    </source>
</evidence>
<gene>
    <name evidence="3" type="ORF">OKA05_07800</name>
</gene>
<dbReference type="SUPFAM" id="SSF54427">
    <property type="entry name" value="NTF2-like"/>
    <property type="match status" value="1"/>
</dbReference>
<dbReference type="Gene3D" id="3.10.450.50">
    <property type="match status" value="1"/>
</dbReference>
<name>A0ABT3GFQ0_9BACT</name>
<dbReference type="PANTHER" id="PTHR41252">
    <property type="entry name" value="BLR2505 PROTEIN"/>
    <property type="match status" value="1"/>
</dbReference>
<feature type="chain" id="PRO_5045485161" evidence="1">
    <location>
        <begin position="28"/>
        <end position="168"/>
    </location>
</feature>
<dbReference type="Pfam" id="PF12680">
    <property type="entry name" value="SnoaL_2"/>
    <property type="match status" value="1"/>
</dbReference>
<protein>
    <submittedName>
        <fullName evidence="3">Nuclear transport factor 2 family protein</fullName>
    </submittedName>
</protein>
<reference evidence="3 4" key="1">
    <citation type="submission" date="2022-10" db="EMBL/GenBank/DDBJ databases">
        <title>Luteolibacter arcticus strain CCTCC AB 2014275, whole genome shotgun sequencing project.</title>
        <authorList>
            <person name="Zhao G."/>
            <person name="Shen L."/>
        </authorList>
    </citation>
    <scope>NUCLEOTIDE SEQUENCE [LARGE SCALE GENOMIC DNA]</scope>
    <source>
        <strain evidence="3 4">CCTCC AB 2014275</strain>
    </source>
</reference>
<feature type="signal peptide" evidence="1">
    <location>
        <begin position="1"/>
        <end position="27"/>
    </location>
</feature>
<dbReference type="InterPro" id="IPR032710">
    <property type="entry name" value="NTF2-like_dom_sf"/>
</dbReference>
<organism evidence="3 4">
    <name type="scientific">Luteolibacter arcticus</name>
    <dbReference type="NCBI Taxonomy" id="1581411"/>
    <lineage>
        <taxon>Bacteria</taxon>
        <taxon>Pseudomonadati</taxon>
        <taxon>Verrucomicrobiota</taxon>
        <taxon>Verrucomicrobiia</taxon>
        <taxon>Verrucomicrobiales</taxon>
        <taxon>Verrucomicrobiaceae</taxon>
        <taxon>Luteolibacter</taxon>
    </lineage>
</organism>
<sequence>MKFQPKFLSFALALAIGWLAGTSAMNAAEKTPSAPEANKQLIRESFDRWRAGTGGPFELLAEDATWTITGNSVVAKKYATREEFLSTVIRPFNARVTKPLVPTVRSLHCDGDTVIALFDGEATARDGKPYRNTYAWFMEIKDGKIVTVTAFFDAIVFDEFWKRVAPKE</sequence>
<proteinExistence type="predicted"/>
<feature type="domain" description="SnoaL-like" evidence="2">
    <location>
        <begin position="46"/>
        <end position="146"/>
    </location>
</feature>
<dbReference type="Proteomes" id="UP001320876">
    <property type="component" value="Unassembled WGS sequence"/>
</dbReference>
<evidence type="ECO:0000256" key="1">
    <source>
        <dbReference type="SAM" id="SignalP"/>
    </source>
</evidence>